<dbReference type="InterPro" id="IPR058680">
    <property type="entry name" value="NBD_SMAX1-like"/>
</dbReference>
<keyword evidence="7" id="KW-1185">Reference proteome</keyword>
<dbReference type="InterPro" id="IPR027417">
    <property type="entry name" value="P-loop_NTPase"/>
</dbReference>
<keyword evidence="2 3" id="KW-0677">Repeat</keyword>
<comment type="caution">
    <text evidence="6">The sequence shown here is derived from an EMBL/GenBank/DDBJ whole genome shotgun (WGS) entry which is preliminary data.</text>
</comment>
<dbReference type="SUPFAM" id="SSF81923">
    <property type="entry name" value="Double Clp-N motif"/>
    <property type="match status" value="1"/>
</dbReference>
<dbReference type="AlphaFoldDB" id="A0A445IPW5"/>
<reference evidence="6 7" key="1">
    <citation type="submission" date="2018-09" db="EMBL/GenBank/DDBJ databases">
        <title>A high-quality reference genome of wild soybean provides a powerful tool to mine soybean genomes.</title>
        <authorList>
            <person name="Xie M."/>
            <person name="Chung C.Y.L."/>
            <person name="Li M.-W."/>
            <person name="Wong F.-L."/>
            <person name="Chan T.-F."/>
            <person name="Lam H.-M."/>
        </authorList>
    </citation>
    <scope>NUCLEOTIDE SEQUENCE [LARGE SCALE GENOMIC DNA]</scope>
    <source>
        <strain evidence="7">cv. W05</strain>
        <tissue evidence="6">Hypocotyl of etiolated seedlings</tissue>
    </source>
</reference>
<dbReference type="Gene3D" id="1.10.1780.10">
    <property type="entry name" value="Clp, N-terminal domain"/>
    <property type="match status" value="1"/>
</dbReference>
<comment type="similarity">
    <text evidence="1">Belongs to the ClpA/ClpB family.</text>
</comment>
<dbReference type="Pfam" id="PF23569">
    <property type="entry name" value="NBD_SMAX1"/>
    <property type="match status" value="1"/>
</dbReference>
<dbReference type="PANTHER" id="PTHR43572">
    <property type="entry name" value="CHAPERONE PROTEIN CLPD, CHLOROPLASTIC"/>
    <property type="match status" value="1"/>
</dbReference>
<gene>
    <name evidence="6" type="ORF">D0Y65_027557</name>
</gene>
<evidence type="ECO:0000256" key="1">
    <source>
        <dbReference type="ARBA" id="ARBA00008675"/>
    </source>
</evidence>
<evidence type="ECO:0000313" key="6">
    <source>
        <dbReference type="EMBL" id="RZB88102.1"/>
    </source>
</evidence>
<evidence type="ECO:0000256" key="2">
    <source>
        <dbReference type="ARBA" id="ARBA00022737"/>
    </source>
</evidence>
<dbReference type="InterPro" id="IPR051650">
    <property type="entry name" value="SL_signaling_regulator"/>
</dbReference>
<feature type="domain" description="Clp R" evidence="5">
    <location>
        <begin position="10"/>
        <end position="171"/>
    </location>
</feature>
<evidence type="ECO:0000256" key="4">
    <source>
        <dbReference type="SAM" id="MobiDB-lite"/>
    </source>
</evidence>
<organism evidence="6 7">
    <name type="scientific">Glycine soja</name>
    <name type="common">Wild soybean</name>
    <dbReference type="NCBI Taxonomy" id="3848"/>
    <lineage>
        <taxon>Eukaryota</taxon>
        <taxon>Viridiplantae</taxon>
        <taxon>Streptophyta</taxon>
        <taxon>Embryophyta</taxon>
        <taxon>Tracheophyta</taxon>
        <taxon>Spermatophyta</taxon>
        <taxon>Magnoliopsida</taxon>
        <taxon>eudicotyledons</taxon>
        <taxon>Gunneridae</taxon>
        <taxon>Pentapetalae</taxon>
        <taxon>rosids</taxon>
        <taxon>fabids</taxon>
        <taxon>Fabales</taxon>
        <taxon>Fabaceae</taxon>
        <taxon>Papilionoideae</taxon>
        <taxon>50 kb inversion clade</taxon>
        <taxon>NPAAA clade</taxon>
        <taxon>indigoferoid/millettioid clade</taxon>
        <taxon>Phaseoleae</taxon>
        <taxon>Glycine</taxon>
        <taxon>Glycine subgen. Soja</taxon>
    </lineage>
</organism>
<evidence type="ECO:0000259" key="5">
    <source>
        <dbReference type="PROSITE" id="PS51903"/>
    </source>
</evidence>
<protein>
    <submittedName>
        <fullName evidence="6">Protein SMAX1-LIKE 3</fullName>
    </submittedName>
</protein>
<sequence length="865" mass="96452">MRGGICSIQLQALTPEATTVVKQAVNLATRRGHAQVTPLHVASAMLATSTGLLRKACLQCHSHPLQCKALELCFNVALNRLPASTSSPLLAPQYSTPSLSNALVAAFKRAQAHQRRGSIENQQQHILALKIEVEQLVISILDDPSVSRVMREAGFSSTLVKTRVEQAVSMEVCSQKASSDRSHAKENITKPHHVVLGGSNNVSPSSGPFGQVAGGSFMKPNLDHVNNDDVTSVLSELVRRKNTVIVGEGVANAEGVAREVMERFEVGNVPGDLRYVQFVSLPLMCFRNISKEEVEQKLMEIRNLVKSYVGRGVVLYLGDLKWLFEFWANFCEQKRNYYCSIEQMVMELKKLVCGSGESSRLWLMGIATFKAYMKCKICHPSLEAIWELHPFTIPVGSLSLSLNFHSDFQAQERSKVFFKDVAFEDRTGVRNHLTCCRDCLINFEKEAQSITNCISKKVCTASSLPTWLQNCKEERSDIMEDQESSRLEYLCKKWNSLCNSIHRRHPSIIEKPAVFFVSSSPSSPTSVSSNERKSNFHHSHLNWPIISESEKSPKECELYTETGDDDDDGYDSNFIMFMPDRDVPKPDLLSNPNSSPNSASSSEAVDGLESTQMFKEPNAENHKILCDALEKKIPQHKDVIVPEIASTVLHCRSGMRKRGLNHLMNREENQETWMFFLGVNSQAKESISRELAKVVFGSYSNFVSIGMSNFSSPEDDHDSTDEKSKRKRPREELKSSYVQRFGEAVNENPHRVFFLEDLDQVDYFSQKGVKQAIQSGSITLPSGESVPLKDAIVIFSCESFSSPKLRKSPCAENKGKEITVDDESSSLSLDLNLAIEDESGGVALGGDNGILELVDKQINFNIQEL</sequence>
<dbReference type="PROSITE" id="PS51903">
    <property type="entry name" value="CLP_R"/>
    <property type="match status" value="1"/>
</dbReference>
<feature type="compositionally biased region" description="Basic and acidic residues" evidence="4">
    <location>
        <begin position="720"/>
        <end position="734"/>
    </location>
</feature>
<dbReference type="PANTHER" id="PTHR43572:SF78">
    <property type="entry name" value="CLP R DOMAIN-CONTAINING PROTEIN"/>
    <property type="match status" value="1"/>
</dbReference>
<dbReference type="Pfam" id="PF02861">
    <property type="entry name" value="Clp_N"/>
    <property type="match status" value="1"/>
</dbReference>
<dbReference type="Proteomes" id="UP000289340">
    <property type="component" value="Chromosome 10"/>
</dbReference>
<dbReference type="InterPro" id="IPR036628">
    <property type="entry name" value="Clp_N_dom_sf"/>
</dbReference>
<accession>A0A445IPW5</accession>
<evidence type="ECO:0000313" key="7">
    <source>
        <dbReference type="Proteomes" id="UP000289340"/>
    </source>
</evidence>
<feature type="region of interest" description="Disordered" evidence="4">
    <location>
        <begin position="710"/>
        <end position="734"/>
    </location>
</feature>
<dbReference type="Gene3D" id="3.40.50.300">
    <property type="entry name" value="P-loop containing nucleotide triphosphate hydrolases"/>
    <property type="match status" value="1"/>
</dbReference>
<feature type="region of interest" description="Disordered" evidence="4">
    <location>
        <begin position="585"/>
        <end position="609"/>
    </location>
</feature>
<name>A0A445IPW5_GLYSO</name>
<proteinExistence type="inferred from homology"/>
<dbReference type="EMBL" id="QZWG01000010">
    <property type="protein sequence ID" value="RZB88102.1"/>
    <property type="molecule type" value="Genomic_DNA"/>
</dbReference>
<feature type="compositionally biased region" description="Low complexity" evidence="4">
    <location>
        <begin position="590"/>
        <end position="602"/>
    </location>
</feature>
<dbReference type="InterPro" id="IPR004176">
    <property type="entry name" value="Clp_R_N"/>
</dbReference>
<evidence type="ECO:0000256" key="3">
    <source>
        <dbReference type="PROSITE-ProRule" id="PRU01251"/>
    </source>
</evidence>
<dbReference type="Gramene" id="XM_028327135.1">
    <property type="protein sequence ID" value="XP_028182936.1"/>
    <property type="gene ID" value="LOC114369866"/>
</dbReference>